<feature type="compositionally biased region" description="Pro residues" evidence="2">
    <location>
        <begin position="1"/>
        <end position="18"/>
    </location>
</feature>
<feature type="domain" description="Integrase zinc-binding" evidence="3">
    <location>
        <begin position="208"/>
        <end position="265"/>
    </location>
</feature>
<reference evidence="4" key="1">
    <citation type="journal article" date="2023" name="Science">
        <title>Genome structures resolve the early diversification of teleost fishes.</title>
        <authorList>
            <person name="Parey E."/>
            <person name="Louis A."/>
            <person name="Montfort J."/>
            <person name="Bouchez O."/>
            <person name="Roques C."/>
            <person name="Iampietro C."/>
            <person name="Lluch J."/>
            <person name="Castinel A."/>
            <person name="Donnadieu C."/>
            <person name="Desvignes T."/>
            <person name="Floi Bucao C."/>
            <person name="Jouanno E."/>
            <person name="Wen M."/>
            <person name="Mejri S."/>
            <person name="Dirks R."/>
            <person name="Jansen H."/>
            <person name="Henkel C."/>
            <person name="Chen W.J."/>
            <person name="Zahm M."/>
            <person name="Cabau C."/>
            <person name="Klopp C."/>
            <person name="Thompson A.W."/>
            <person name="Robinson-Rechavi M."/>
            <person name="Braasch I."/>
            <person name="Lecointre G."/>
            <person name="Bobe J."/>
            <person name="Postlethwait J.H."/>
            <person name="Berthelot C."/>
            <person name="Roest Crollius H."/>
            <person name="Guiguen Y."/>
        </authorList>
    </citation>
    <scope>NUCLEOTIDE SEQUENCE</scope>
    <source>
        <strain evidence="4">NC1722</strain>
    </source>
</reference>
<accession>A0AAD7S6Z9</accession>
<evidence type="ECO:0000313" key="4">
    <source>
        <dbReference type="EMBL" id="KAJ8397074.1"/>
    </source>
</evidence>
<dbReference type="Pfam" id="PF17921">
    <property type="entry name" value="Integrase_H2C2"/>
    <property type="match status" value="1"/>
</dbReference>
<dbReference type="Proteomes" id="UP001221898">
    <property type="component" value="Unassembled WGS sequence"/>
</dbReference>
<dbReference type="InterPro" id="IPR050951">
    <property type="entry name" value="Retrovirus_Pol_polyprotein"/>
</dbReference>
<dbReference type="Gene3D" id="3.10.10.10">
    <property type="entry name" value="HIV Type 1 Reverse Transcriptase, subunit A, domain 1"/>
    <property type="match status" value="1"/>
</dbReference>
<evidence type="ECO:0000256" key="1">
    <source>
        <dbReference type="ARBA" id="ARBA00039658"/>
    </source>
</evidence>
<dbReference type="InterPro" id="IPR043502">
    <property type="entry name" value="DNA/RNA_pol_sf"/>
</dbReference>
<evidence type="ECO:0000259" key="3">
    <source>
        <dbReference type="Pfam" id="PF17921"/>
    </source>
</evidence>
<organism evidence="4 5">
    <name type="scientific">Aldrovandia affinis</name>
    <dbReference type="NCBI Taxonomy" id="143900"/>
    <lineage>
        <taxon>Eukaryota</taxon>
        <taxon>Metazoa</taxon>
        <taxon>Chordata</taxon>
        <taxon>Craniata</taxon>
        <taxon>Vertebrata</taxon>
        <taxon>Euteleostomi</taxon>
        <taxon>Actinopterygii</taxon>
        <taxon>Neopterygii</taxon>
        <taxon>Teleostei</taxon>
        <taxon>Notacanthiformes</taxon>
        <taxon>Halosauridae</taxon>
        <taxon>Aldrovandia</taxon>
    </lineage>
</organism>
<dbReference type="PANTHER" id="PTHR37984:SF5">
    <property type="entry name" value="PROTEIN NYNRIN-LIKE"/>
    <property type="match status" value="1"/>
</dbReference>
<dbReference type="EMBL" id="JAINUG010000101">
    <property type="protein sequence ID" value="KAJ8397074.1"/>
    <property type="molecule type" value="Genomic_DNA"/>
</dbReference>
<evidence type="ECO:0000313" key="5">
    <source>
        <dbReference type="Proteomes" id="UP001221898"/>
    </source>
</evidence>
<dbReference type="Gene3D" id="1.10.340.70">
    <property type="match status" value="1"/>
</dbReference>
<name>A0AAD7S6Z9_9TELE</name>
<dbReference type="AlphaFoldDB" id="A0AAD7S6Z9"/>
<gene>
    <name evidence="4" type="ORF">AAFF_G00011280</name>
</gene>
<feature type="region of interest" description="Disordered" evidence="2">
    <location>
        <begin position="1"/>
        <end position="27"/>
    </location>
</feature>
<dbReference type="PANTHER" id="PTHR37984">
    <property type="entry name" value="PROTEIN CBG26694"/>
    <property type="match status" value="1"/>
</dbReference>
<dbReference type="SUPFAM" id="SSF56672">
    <property type="entry name" value="DNA/RNA polymerases"/>
    <property type="match status" value="1"/>
</dbReference>
<evidence type="ECO:0000256" key="2">
    <source>
        <dbReference type="SAM" id="MobiDB-lite"/>
    </source>
</evidence>
<protein>
    <recommendedName>
        <fullName evidence="1">Gypsy retrotransposon integrase-like protein 1</fullName>
    </recommendedName>
</protein>
<sequence length="328" mass="36260">MQLPGPPPTSRPALPSPSPASSAPPIRLRPYRLTLAKRQAAEEQIQDMAAAGVIEPSDSQWAAPAVLVKKKDDGWRFCVDHRRLNAMTKKDSCPLHRLTDRSRPYAVAACEYYPRQEAWAQLAPTVATLRAVDGEAGWLPLIPTQVQEEQERDAALAHVRGWLAAGRWSEWEDVATLDAETRWWGWPRARRCAVPVVAGPRPRGQLLVPRALRSQVLQLVHGATGAGHIGNNKTLRRLRGQFYCPGCRRNVEMNIHCCDSCTAQKGPTRHSHSRLRACDGPAPGPPGPVSTRCAARHRRTFATFPQRLCAWGAPNDGGPHFQDFVMDG</sequence>
<comment type="caution">
    <text evidence="4">The sequence shown here is derived from an EMBL/GenBank/DDBJ whole genome shotgun (WGS) entry which is preliminary data.</text>
</comment>
<keyword evidence="5" id="KW-1185">Reference proteome</keyword>
<dbReference type="FunFam" id="1.10.340.70:FF:000001">
    <property type="entry name" value="Retrovirus-related Pol polyprotein from transposon gypsy-like Protein"/>
    <property type="match status" value="1"/>
</dbReference>
<proteinExistence type="predicted"/>
<dbReference type="InterPro" id="IPR041588">
    <property type="entry name" value="Integrase_H2C2"/>
</dbReference>